<dbReference type="PANTHER" id="PTHR22948">
    <property type="entry name" value="TUDOR DOMAIN CONTAINING PROTEIN"/>
    <property type="match status" value="1"/>
</dbReference>
<evidence type="ECO:0000256" key="1">
    <source>
        <dbReference type="PROSITE-ProRule" id="PRU00117"/>
    </source>
</evidence>
<dbReference type="GO" id="GO:0016301">
    <property type="term" value="F:kinase activity"/>
    <property type="evidence" value="ECO:0007669"/>
    <property type="project" value="UniProtKB-KW"/>
</dbReference>
<dbReference type="SMART" id="SM00322">
    <property type="entry name" value="KH"/>
    <property type="match status" value="2"/>
</dbReference>
<keyword evidence="4" id="KW-0808">Transferase</keyword>
<evidence type="ECO:0000256" key="2">
    <source>
        <dbReference type="SAM" id="MobiDB-lite"/>
    </source>
</evidence>
<dbReference type="InterPro" id="IPR050621">
    <property type="entry name" value="Tudor_domain_containing"/>
</dbReference>
<dbReference type="InterPro" id="IPR004087">
    <property type="entry name" value="KH_dom"/>
</dbReference>
<reference evidence="4" key="1">
    <citation type="journal article" date="2018" name="PLoS Negl. Trop. Dis.">
        <title>An insight into the salivary gland and fat body transcriptome of Panstrongylus lignarius (Hemiptera: Heteroptera), the main vector of Chagas disease in Peru.</title>
        <authorList>
            <person name="Nevoa J.C."/>
            <person name="Mendes M.T."/>
            <person name="da Silva M.V."/>
            <person name="Soares S.C."/>
            <person name="Oliveira C.J.F."/>
            <person name="Ribeiro J.M.C."/>
        </authorList>
    </citation>
    <scope>NUCLEOTIDE SEQUENCE</scope>
</reference>
<dbReference type="PANTHER" id="PTHR22948:SF29">
    <property type="entry name" value="FI02030P-RELATED"/>
    <property type="match status" value="1"/>
</dbReference>
<dbReference type="PROSITE" id="PS50084">
    <property type="entry name" value="KH_TYPE_1"/>
    <property type="match status" value="2"/>
</dbReference>
<evidence type="ECO:0000259" key="3">
    <source>
        <dbReference type="PROSITE" id="PS50304"/>
    </source>
</evidence>
<dbReference type="InterPro" id="IPR004088">
    <property type="entry name" value="KH_dom_type_1"/>
</dbReference>
<dbReference type="GO" id="GO:0007283">
    <property type="term" value="P:spermatogenesis"/>
    <property type="evidence" value="ECO:0007669"/>
    <property type="project" value="TreeGrafter"/>
</dbReference>
<dbReference type="AlphaFoldDB" id="A0A224XPC3"/>
<accession>A0A224XPC3</accession>
<feature type="domain" description="Tudor" evidence="3">
    <location>
        <begin position="287"/>
        <end position="352"/>
    </location>
</feature>
<dbReference type="InterPro" id="IPR036612">
    <property type="entry name" value="KH_dom_type_1_sf"/>
</dbReference>
<dbReference type="InterPro" id="IPR035437">
    <property type="entry name" value="SNase_OB-fold_sf"/>
</dbReference>
<dbReference type="GO" id="GO:0030719">
    <property type="term" value="P:P granule organization"/>
    <property type="evidence" value="ECO:0007669"/>
    <property type="project" value="TreeGrafter"/>
</dbReference>
<dbReference type="EMBL" id="GFTR01006413">
    <property type="protein sequence ID" value="JAW10013.1"/>
    <property type="molecule type" value="Transcribed_RNA"/>
</dbReference>
<keyword evidence="4" id="KW-0418">Kinase</keyword>
<dbReference type="InterPro" id="IPR002999">
    <property type="entry name" value="Tudor"/>
</dbReference>
<dbReference type="PROSITE" id="PS50304">
    <property type="entry name" value="TUDOR"/>
    <property type="match status" value="1"/>
</dbReference>
<dbReference type="SMART" id="SM00333">
    <property type="entry name" value="TUDOR"/>
    <property type="match status" value="1"/>
</dbReference>
<dbReference type="GO" id="GO:0043186">
    <property type="term" value="C:P granule"/>
    <property type="evidence" value="ECO:0007669"/>
    <property type="project" value="TreeGrafter"/>
</dbReference>
<protein>
    <submittedName>
        <fullName evidence="4">Putativekinase anchor protein</fullName>
    </submittedName>
</protein>
<proteinExistence type="predicted"/>
<dbReference type="GO" id="GO:0005739">
    <property type="term" value="C:mitochondrion"/>
    <property type="evidence" value="ECO:0007669"/>
    <property type="project" value="UniProtKB-ARBA"/>
</dbReference>
<dbReference type="CDD" id="cd00105">
    <property type="entry name" value="KH-I"/>
    <property type="match status" value="1"/>
</dbReference>
<feature type="region of interest" description="Disordered" evidence="2">
    <location>
        <begin position="406"/>
        <end position="433"/>
    </location>
</feature>
<sequence length="460" mass="52514">MMVWPSRSLVVFIALPLFSIVAATLYFYNKKDKKFDYYPREQEVRYVEIKIPTNSISLVIGRGGENIKNIQLETNTKINFKTADANQDYRVCRIKGKKEDIELAEHIIREAISTQANVVTFEMKVPQKSCGRIIGRCGDNIRAISKASKCSISVDRMTDSASPFRLVTIRGSEDQIAVAKSMIDEKIAEDEEARNRMEMALATRSPRLKSKFKKSEGTECAKVPSYERLVPIANDSMLQVYVSAVADPTHFWLQLISPRAVELDHLVDNMTEYYKKEENRELHKLNEVTDGQIVACRVDEDDKWYRGQVCGQVEYNENREESVVDVFYVDYGDSAYQKLSDLLQLRADFLSLRFQAIECAMDGIMPKSGMLEDKWDEETVELFEDMVYTGQWKAISAQVVRYKARQRSNRREGSPVPCVKLYDPDGPPGVDIGQLLIDKGAAKPLQAEENKDDKEDQSKD</sequence>
<dbReference type="Pfam" id="PF00567">
    <property type="entry name" value="TUDOR"/>
    <property type="match status" value="1"/>
</dbReference>
<dbReference type="SUPFAM" id="SSF63748">
    <property type="entry name" value="Tudor/PWWP/MBT"/>
    <property type="match status" value="1"/>
</dbReference>
<evidence type="ECO:0000313" key="4">
    <source>
        <dbReference type="EMBL" id="JAW10013.1"/>
    </source>
</evidence>
<keyword evidence="1" id="KW-0694">RNA-binding</keyword>
<dbReference type="Gene3D" id="2.30.30.140">
    <property type="match status" value="1"/>
</dbReference>
<dbReference type="GO" id="GO:0034587">
    <property type="term" value="P:piRNA processing"/>
    <property type="evidence" value="ECO:0007669"/>
    <property type="project" value="TreeGrafter"/>
</dbReference>
<organism evidence="4">
    <name type="scientific">Panstrongylus lignarius</name>
    <dbReference type="NCBI Taxonomy" id="156445"/>
    <lineage>
        <taxon>Eukaryota</taxon>
        <taxon>Metazoa</taxon>
        <taxon>Ecdysozoa</taxon>
        <taxon>Arthropoda</taxon>
        <taxon>Hexapoda</taxon>
        <taxon>Insecta</taxon>
        <taxon>Pterygota</taxon>
        <taxon>Neoptera</taxon>
        <taxon>Paraneoptera</taxon>
        <taxon>Hemiptera</taxon>
        <taxon>Heteroptera</taxon>
        <taxon>Panheteroptera</taxon>
        <taxon>Cimicomorpha</taxon>
        <taxon>Reduviidae</taxon>
        <taxon>Triatominae</taxon>
        <taxon>Panstrongylus</taxon>
    </lineage>
</organism>
<dbReference type="Gene3D" id="2.40.50.90">
    <property type="match status" value="1"/>
</dbReference>
<dbReference type="Gene3D" id="3.30.1370.10">
    <property type="entry name" value="K Homology domain, type 1"/>
    <property type="match status" value="2"/>
</dbReference>
<dbReference type="GO" id="GO:0003723">
    <property type="term" value="F:RNA binding"/>
    <property type="evidence" value="ECO:0007669"/>
    <property type="project" value="UniProtKB-UniRule"/>
</dbReference>
<name>A0A224XPC3_9HEMI</name>
<dbReference type="SUPFAM" id="SSF54791">
    <property type="entry name" value="Eukaryotic type KH-domain (KH-domain type I)"/>
    <property type="match status" value="2"/>
</dbReference>
<dbReference type="Pfam" id="PF00013">
    <property type="entry name" value="KH_1"/>
    <property type="match status" value="2"/>
</dbReference>